<sequence>MGFLCHAIKFPAILTASFFLSIWSELKWMIIGALTHLGLYKPPPEEDDSNDNSNNYIFILDGTSPSLVPIPIHVVTAAIKNKVPVLQYQDFQLKRFGDQTLGGQFHKLCTICLEPLEATQEVRDLCRCSHVFHRNCLDGWVDSGQVTCPLCRSMLLPPRTNLSRCGGDQAKTEESNPPQSIAS</sequence>
<gene>
    <name evidence="1" type="ORF">M9H77_25084</name>
</gene>
<reference evidence="2" key="1">
    <citation type="journal article" date="2023" name="Nat. Plants">
        <title>Single-cell RNA sequencing provides a high-resolution roadmap for understanding the multicellular compartmentation of specialized metabolism.</title>
        <authorList>
            <person name="Sun S."/>
            <person name="Shen X."/>
            <person name="Li Y."/>
            <person name="Li Y."/>
            <person name="Wang S."/>
            <person name="Li R."/>
            <person name="Zhang H."/>
            <person name="Shen G."/>
            <person name="Guo B."/>
            <person name="Wei J."/>
            <person name="Xu J."/>
            <person name="St-Pierre B."/>
            <person name="Chen S."/>
            <person name="Sun C."/>
        </authorList>
    </citation>
    <scope>NUCLEOTIDE SEQUENCE [LARGE SCALE GENOMIC DNA]</scope>
</reference>
<dbReference type="Proteomes" id="UP001060085">
    <property type="component" value="Linkage Group LG06"/>
</dbReference>
<keyword evidence="2" id="KW-1185">Reference proteome</keyword>
<evidence type="ECO:0000313" key="2">
    <source>
        <dbReference type="Proteomes" id="UP001060085"/>
    </source>
</evidence>
<protein>
    <submittedName>
        <fullName evidence="1">Uncharacterized protein</fullName>
    </submittedName>
</protein>
<accession>A0ACC0A699</accession>
<name>A0ACC0A699_CATRO</name>
<dbReference type="EMBL" id="CM044706">
    <property type="protein sequence ID" value="KAI5656291.1"/>
    <property type="molecule type" value="Genomic_DNA"/>
</dbReference>
<comment type="caution">
    <text evidence="1">The sequence shown here is derived from an EMBL/GenBank/DDBJ whole genome shotgun (WGS) entry which is preliminary data.</text>
</comment>
<evidence type="ECO:0000313" key="1">
    <source>
        <dbReference type="EMBL" id="KAI5656291.1"/>
    </source>
</evidence>
<proteinExistence type="predicted"/>
<organism evidence="1 2">
    <name type="scientific">Catharanthus roseus</name>
    <name type="common">Madagascar periwinkle</name>
    <name type="synonym">Vinca rosea</name>
    <dbReference type="NCBI Taxonomy" id="4058"/>
    <lineage>
        <taxon>Eukaryota</taxon>
        <taxon>Viridiplantae</taxon>
        <taxon>Streptophyta</taxon>
        <taxon>Embryophyta</taxon>
        <taxon>Tracheophyta</taxon>
        <taxon>Spermatophyta</taxon>
        <taxon>Magnoliopsida</taxon>
        <taxon>eudicotyledons</taxon>
        <taxon>Gunneridae</taxon>
        <taxon>Pentapetalae</taxon>
        <taxon>asterids</taxon>
        <taxon>lamiids</taxon>
        <taxon>Gentianales</taxon>
        <taxon>Apocynaceae</taxon>
        <taxon>Rauvolfioideae</taxon>
        <taxon>Vinceae</taxon>
        <taxon>Catharanthinae</taxon>
        <taxon>Catharanthus</taxon>
    </lineage>
</organism>